<dbReference type="WBParaSite" id="PSAMB.scaffold680size43892.g7941.t1">
    <property type="protein sequence ID" value="PSAMB.scaffold680size43892.g7941.t1"/>
    <property type="gene ID" value="PSAMB.scaffold680size43892.g7941"/>
</dbReference>
<dbReference type="Proteomes" id="UP000887566">
    <property type="component" value="Unplaced"/>
</dbReference>
<sequence length="126" mass="14039">MRSQRHGHSGDEFMGAPLADMVDPRSGHLLLRAGNRDDLRVAAIRVRRAAAIQPFQIRAASSWNDCIVYYMELRTYLNPALTGSNSTVHLGKMTINVQTSVTPPPTPQRDSNDGEMPMEQSDDFLQ</sequence>
<accession>A0A914X822</accession>
<evidence type="ECO:0000256" key="1">
    <source>
        <dbReference type="SAM" id="MobiDB-lite"/>
    </source>
</evidence>
<organism evidence="2 3">
    <name type="scientific">Plectus sambesii</name>
    <dbReference type="NCBI Taxonomy" id="2011161"/>
    <lineage>
        <taxon>Eukaryota</taxon>
        <taxon>Metazoa</taxon>
        <taxon>Ecdysozoa</taxon>
        <taxon>Nematoda</taxon>
        <taxon>Chromadorea</taxon>
        <taxon>Plectida</taxon>
        <taxon>Plectina</taxon>
        <taxon>Plectoidea</taxon>
        <taxon>Plectidae</taxon>
        <taxon>Plectus</taxon>
    </lineage>
</organism>
<keyword evidence="2" id="KW-1185">Reference proteome</keyword>
<reference evidence="3" key="1">
    <citation type="submission" date="2022-11" db="UniProtKB">
        <authorList>
            <consortium name="WormBaseParasite"/>
        </authorList>
    </citation>
    <scope>IDENTIFICATION</scope>
</reference>
<name>A0A914X822_9BILA</name>
<dbReference type="AlphaFoldDB" id="A0A914X822"/>
<protein>
    <submittedName>
        <fullName evidence="3">Uncharacterized protein</fullName>
    </submittedName>
</protein>
<proteinExistence type="predicted"/>
<evidence type="ECO:0000313" key="2">
    <source>
        <dbReference type="Proteomes" id="UP000887566"/>
    </source>
</evidence>
<feature type="region of interest" description="Disordered" evidence="1">
    <location>
        <begin position="95"/>
        <end position="126"/>
    </location>
</feature>
<evidence type="ECO:0000313" key="3">
    <source>
        <dbReference type="WBParaSite" id="PSAMB.scaffold680size43892.g7941.t1"/>
    </source>
</evidence>